<dbReference type="AlphaFoldDB" id="A0A0U3E1I1"/>
<evidence type="ECO:0000313" key="2">
    <source>
        <dbReference type="Proteomes" id="UP000060699"/>
    </source>
</evidence>
<dbReference type="RefSeq" id="WP_083525595.1">
    <property type="nucleotide sequence ID" value="NZ_CP013729.1"/>
</dbReference>
<gene>
    <name evidence="1" type="ORF">RD2015_2547</name>
</gene>
<keyword evidence="2" id="KW-1185">Reference proteome</keyword>
<protein>
    <submittedName>
        <fullName evidence="1">Uncharacterized protein</fullName>
    </submittedName>
</protein>
<accession>A0A0U3E1I1</accession>
<name>A0A0U3E1I1_9BURK</name>
<dbReference type="EMBL" id="CP013729">
    <property type="protein sequence ID" value="ALV07013.1"/>
    <property type="molecule type" value="Genomic_DNA"/>
</dbReference>
<dbReference type="OrthoDB" id="71604at2"/>
<dbReference type="STRING" id="76731.RD2015_2547"/>
<reference evidence="1 2" key="1">
    <citation type="submission" date="2015-12" db="EMBL/GenBank/DDBJ databases">
        <title>Complete genome of Roseateles depolymerans KCTC 42856.</title>
        <authorList>
            <person name="Kim K.M."/>
        </authorList>
    </citation>
    <scope>NUCLEOTIDE SEQUENCE [LARGE SCALE GENOMIC DNA]</scope>
    <source>
        <strain evidence="1 2">KCTC 42856</strain>
    </source>
</reference>
<dbReference type="KEGG" id="rdp:RD2015_2547"/>
<proteinExistence type="predicted"/>
<evidence type="ECO:0000313" key="1">
    <source>
        <dbReference type="EMBL" id="ALV07013.1"/>
    </source>
</evidence>
<organism evidence="1 2">
    <name type="scientific">Roseateles depolymerans</name>
    <dbReference type="NCBI Taxonomy" id="76731"/>
    <lineage>
        <taxon>Bacteria</taxon>
        <taxon>Pseudomonadati</taxon>
        <taxon>Pseudomonadota</taxon>
        <taxon>Betaproteobacteria</taxon>
        <taxon>Burkholderiales</taxon>
        <taxon>Sphaerotilaceae</taxon>
        <taxon>Roseateles</taxon>
    </lineage>
</organism>
<dbReference type="Proteomes" id="UP000060699">
    <property type="component" value="Chromosome"/>
</dbReference>
<sequence length="128" mass="14088">MNFPCTSCGACCRHLPPHSALNAGDGRCVHLDAVTQRCGVYAQRPLICRVDDLYQQRLSSKLTPRVYYLVQAEGCVALDARNQQMPDAVREQLAAEQGGVRPDLLTEEELHQGLQVVLTEAAPLVARM</sequence>